<dbReference type="PANTHER" id="PTHR31973">
    <property type="entry name" value="POLYPROTEIN, PUTATIVE-RELATED"/>
    <property type="match status" value="1"/>
</dbReference>
<evidence type="ECO:0000313" key="8">
    <source>
        <dbReference type="EMBL" id="PWA73452.1"/>
    </source>
</evidence>
<feature type="compositionally biased region" description="Gly residues" evidence="6">
    <location>
        <begin position="221"/>
        <end position="246"/>
    </location>
</feature>
<evidence type="ECO:0000256" key="6">
    <source>
        <dbReference type="SAM" id="MobiDB-lite"/>
    </source>
</evidence>
<protein>
    <recommendedName>
        <fullName evidence="7">SWIM-type domain-containing protein</fullName>
    </recommendedName>
</protein>
<feature type="region of interest" description="Disordered" evidence="6">
    <location>
        <begin position="152"/>
        <end position="171"/>
    </location>
</feature>
<dbReference type="Proteomes" id="UP000245207">
    <property type="component" value="Unassembled WGS sequence"/>
</dbReference>
<dbReference type="EMBL" id="PKPP01002737">
    <property type="protein sequence ID" value="PWA73452.1"/>
    <property type="molecule type" value="Genomic_DNA"/>
</dbReference>
<feature type="domain" description="SWIM-type" evidence="7">
    <location>
        <begin position="70"/>
        <end position="102"/>
    </location>
</feature>
<accession>A0A2U1NIV7</accession>
<feature type="coiled-coil region" evidence="5">
    <location>
        <begin position="311"/>
        <end position="359"/>
    </location>
</feature>
<feature type="region of interest" description="Disordered" evidence="6">
    <location>
        <begin position="413"/>
        <end position="459"/>
    </location>
</feature>
<keyword evidence="9" id="KW-1185">Reference proteome</keyword>
<keyword evidence="1" id="KW-0479">Metal-binding</keyword>
<dbReference type="CDD" id="cd22249">
    <property type="entry name" value="UDM1_RNF168_RNF169-like"/>
    <property type="match status" value="1"/>
</dbReference>
<evidence type="ECO:0000256" key="5">
    <source>
        <dbReference type="SAM" id="Coils"/>
    </source>
</evidence>
<proteinExistence type="predicted"/>
<keyword evidence="3" id="KW-0862">Zinc</keyword>
<sequence length="459" mass="51560">MTRSKSKLGEGCSTLGRVKKNMNMLKFSHLFPTIDHPNHLNHLNGLGKKHWDVIASSYHEFEVRSGAQAYAVNLTNRTCACRLWQLSGVPCIHAVAGYMHLSRDPEDGVHHYYSQEMWARAYQFSIRPVLGTLFWARTNNEAPLPPIIRKMPGRPRKKRIQAADENTTQVSRRGRVIRCSNCQTIGHNKTSCDKEPVPKAPVVRRVAGRRGEPSLQPASRGGRGSRVGRGPSVGRGVGSGRGGVESGGIDSESGVSRGRGGGRRGRGSVGRGRGGVSRGRGGVGRGRGSVSTEDMFMDEEEIRRNMEDEYMQGLLDEQEEMRQQYEKEEQEKLDEAAVQQTLEEERMFARMDLERERQEQEWAAMMDPYSEFRFPYKDPDVNDRDRAHFTFIQETQESVTMGTVMKVGPVSSDVPRIYHKQRGRSERIRNMQGKNFKFDSKGTGSTPDKAFDVSPDASP</sequence>
<dbReference type="PANTHER" id="PTHR31973:SF189">
    <property type="entry name" value="TRANSPOSASE, MUDR, PLANT, MULE TRANSPOSASE DOMAIN PROTEIN-RELATED"/>
    <property type="match status" value="1"/>
</dbReference>
<dbReference type="InterPro" id="IPR006564">
    <property type="entry name" value="Znf_PMZ"/>
</dbReference>
<evidence type="ECO:0000256" key="1">
    <source>
        <dbReference type="ARBA" id="ARBA00022723"/>
    </source>
</evidence>
<keyword evidence="2 4" id="KW-0863">Zinc-finger</keyword>
<feature type="region of interest" description="Disordered" evidence="6">
    <location>
        <begin position="189"/>
        <end position="295"/>
    </location>
</feature>
<dbReference type="GO" id="GO:0008270">
    <property type="term" value="F:zinc ion binding"/>
    <property type="evidence" value="ECO:0007669"/>
    <property type="project" value="UniProtKB-KW"/>
</dbReference>
<dbReference type="OrthoDB" id="1432732at2759"/>
<evidence type="ECO:0000256" key="2">
    <source>
        <dbReference type="ARBA" id="ARBA00022771"/>
    </source>
</evidence>
<dbReference type="PROSITE" id="PS50966">
    <property type="entry name" value="ZF_SWIM"/>
    <property type="match status" value="1"/>
</dbReference>
<dbReference type="Pfam" id="PF04434">
    <property type="entry name" value="SWIM"/>
    <property type="match status" value="1"/>
</dbReference>
<gene>
    <name evidence="8" type="ORF">CTI12_AA260810</name>
</gene>
<comment type="caution">
    <text evidence="8">The sequence shown here is derived from an EMBL/GenBank/DDBJ whole genome shotgun (WGS) entry which is preliminary data.</text>
</comment>
<name>A0A2U1NIV7_ARTAN</name>
<evidence type="ECO:0000256" key="3">
    <source>
        <dbReference type="ARBA" id="ARBA00022833"/>
    </source>
</evidence>
<evidence type="ECO:0000313" key="9">
    <source>
        <dbReference type="Proteomes" id="UP000245207"/>
    </source>
</evidence>
<dbReference type="SMART" id="SM00575">
    <property type="entry name" value="ZnF_PMZ"/>
    <property type="match status" value="1"/>
</dbReference>
<organism evidence="8 9">
    <name type="scientific">Artemisia annua</name>
    <name type="common">Sweet wormwood</name>
    <dbReference type="NCBI Taxonomy" id="35608"/>
    <lineage>
        <taxon>Eukaryota</taxon>
        <taxon>Viridiplantae</taxon>
        <taxon>Streptophyta</taxon>
        <taxon>Embryophyta</taxon>
        <taxon>Tracheophyta</taxon>
        <taxon>Spermatophyta</taxon>
        <taxon>Magnoliopsida</taxon>
        <taxon>eudicotyledons</taxon>
        <taxon>Gunneridae</taxon>
        <taxon>Pentapetalae</taxon>
        <taxon>asterids</taxon>
        <taxon>campanulids</taxon>
        <taxon>Asterales</taxon>
        <taxon>Asteraceae</taxon>
        <taxon>Asteroideae</taxon>
        <taxon>Anthemideae</taxon>
        <taxon>Artemisiinae</taxon>
        <taxon>Artemisia</taxon>
    </lineage>
</organism>
<dbReference type="AlphaFoldDB" id="A0A2U1NIV7"/>
<feature type="compositionally biased region" description="Gly residues" evidence="6">
    <location>
        <begin position="267"/>
        <end position="287"/>
    </location>
</feature>
<keyword evidence="5" id="KW-0175">Coiled coil</keyword>
<reference evidence="8 9" key="1">
    <citation type="journal article" date="2018" name="Mol. Plant">
        <title>The genome of Artemisia annua provides insight into the evolution of Asteraceae family and artemisinin biosynthesis.</title>
        <authorList>
            <person name="Shen Q."/>
            <person name="Zhang L."/>
            <person name="Liao Z."/>
            <person name="Wang S."/>
            <person name="Yan T."/>
            <person name="Shi P."/>
            <person name="Liu M."/>
            <person name="Fu X."/>
            <person name="Pan Q."/>
            <person name="Wang Y."/>
            <person name="Lv Z."/>
            <person name="Lu X."/>
            <person name="Zhang F."/>
            <person name="Jiang W."/>
            <person name="Ma Y."/>
            <person name="Chen M."/>
            <person name="Hao X."/>
            <person name="Li L."/>
            <person name="Tang Y."/>
            <person name="Lv G."/>
            <person name="Zhou Y."/>
            <person name="Sun X."/>
            <person name="Brodelius P.E."/>
            <person name="Rose J.K.C."/>
            <person name="Tang K."/>
        </authorList>
    </citation>
    <scope>NUCLEOTIDE SEQUENCE [LARGE SCALE GENOMIC DNA]</scope>
    <source>
        <strain evidence="9">cv. Huhao1</strain>
        <tissue evidence="8">Leaf</tissue>
    </source>
</reference>
<evidence type="ECO:0000259" key="7">
    <source>
        <dbReference type="PROSITE" id="PS50966"/>
    </source>
</evidence>
<evidence type="ECO:0000256" key="4">
    <source>
        <dbReference type="PROSITE-ProRule" id="PRU00325"/>
    </source>
</evidence>
<dbReference type="InterPro" id="IPR007527">
    <property type="entry name" value="Znf_SWIM"/>
</dbReference>